<protein>
    <recommendedName>
        <fullName evidence="3">SGNH/GDSL hydrolase family protein</fullName>
    </recommendedName>
</protein>
<evidence type="ECO:0000313" key="1">
    <source>
        <dbReference type="EMBL" id="AYC30287.1"/>
    </source>
</evidence>
<dbReference type="Proteomes" id="UP000265725">
    <property type="component" value="Chromosome"/>
</dbReference>
<dbReference type="EMBL" id="CP032418">
    <property type="protein sequence ID" value="AYC30287.1"/>
    <property type="molecule type" value="Genomic_DNA"/>
</dbReference>
<name>A0A385YWK7_9BACL</name>
<evidence type="ECO:0008006" key="3">
    <source>
        <dbReference type="Google" id="ProtNLM"/>
    </source>
</evidence>
<accession>A0A385YWK7</accession>
<dbReference type="KEGG" id="paek:D3873_10655"/>
<organism evidence="1 2">
    <name type="scientific">Paenisporosarcina cavernae</name>
    <dbReference type="NCBI Taxonomy" id="2320858"/>
    <lineage>
        <taxon>Bacteria</taxon>
        <taxon>Bacillati</taxon>
        <taxon>Bacillota</taxon>
        <taxon>Bacilli</taxon>
        <taxon>Bacillales</taxon>
        <taxon>Caryophanaceae</taxon>
        <taxon>Paenisporosarcina</taxon>
    </lineage>
</organism>
<gene>
    <name evidence="1" type="ORF">D3873_10655</name>
</gene>
<keyword evidence="2" id="KW-1185">Reference proteome</keyword>
<sequence>MRNLCVKAAVIFVVVFLLFIPVNQFVKDSHDYRINHAILSFKNKPYPVDIMNLGASHSMYGYNFKPTGLAHLDLALPAQTIQYDYKLLKEYGEYLKPNGVVIVSISQITFISSEVHYIGNYYRILDREEIEPFNLLDYYSYLYAPGTNSSRFNSALAGKLKKYKWDSHKPWANEGRNYSESKYEKVIEDYEIAIQQNTINQNVQQLQEIVELCKSKGYSVVLTLEPVHSSYREYFTDELMNQLVFQHLQSLELDVPLLNYMEDSRFADEEKYFIDPDHLNSKGRKKFSWIVYEDLRKMGYLGM</sequence>
<reference evidence="2" key="1">
    <citation type="submission" date="2018-09" db="EMBL/GenBank/DDBJ databases">
        <authorList>
            <person name="Zhu H."/>
        </authorList>
    </citation>
    <scope>NUCLEOTIDE SEQUENCE [LARGE SCALE GENOMIC DNA]</scope>
    <source>
        <strain evidence="2">K2R23-3</strain>
    </source>
</reference>
<dbReference type="OrthoDB" id="2796298at2"/>
<proteinExistence type="predicted"/>
<dbReference type="AlphaFoldDB" id="A0A385YWK7"/>
<dbReference type="SUPFAM" id="SSF52266">
    <property type="entry name" value="SGNH hydrolase"/>
    <property type="match status" value="1"/>
</dbReference>
<dbReference type="RefSeq" id="WP_119884004.1">
    <property type="nucleotide sequence ID" value="NZ_CP032418.1"/>
</dbReference>
<evidence type="ECO:0000313" key="2">
    <source>
        <dbReference type="Proteomes" id="UP000265725"/>
    </source>
</evidence>